<evidence type="ECO:0000256" key="4">
    <source>
        <dbReference type="ARBA" id="ARBA00022692"/>
    </source>
</evidence>
<dbReference type="Pfam" id="PF03600">
    <property type="entry name" value="CitMHS"/>
    <property type="match status" value="1"/>
</dbReference>
<evidence type="ECO:0000313" key="11">
    <source>
        <dbReference type="Proteomes" id="UP001430755"/>
    </source>
</evidence>
<keyword evidence="3" id="KW-1003">Cell membrane</keyword>
<feature type="transmembrane region" description="Helical" evidence="8">
    <location>
        <begin position="346"/>
        <end position="365"/>
    </location>
</feature>
<keyword evidence="2" id="KW-0813">Transport</keyword>
<dbReference type="PANTHER" id="PTHR43302:SF5">
    <property type="entry name" value="TRANSPORTER ARSB-RELATED"/>
    <property type="match status" value="1"/>
</dbReference>
<evidence type="ECO:0000256" key="5">
    <source>
        <dbReference type="ARBA" id="ARBA00022989"/>
    </source>
</evidence>
<comment type="subcellular location">
    <subcellularLocation>
        <location evidence="1">Cell membrane</location>
        <topology evidence="1">Multi-pass membrane protein</topology>
    </subcellularLocation>
</comment>
<feature type="domain" description="Citrate transporter-like" evidence="9">
    <location>
        <begin position="37"/>
        <end position="415"/>
    </location>
</feature>
<feature type="transmembrane region" description="Helical" evidence="8">
    <location>
        <begin position="63"/>
        <end position="85"/>
    </location>
</feature>
<proteinExistence type="predicted"/>
<evidence type="ECO:0000313" key="10">
    <source>
        <dbReference type="EMBL" id="MCI2242382.1"/>
    </source>
</evidence>
<feature type="transmembrane region" description="Helical" evidence="8">
    <location>
        <begin position="377"/>
        <end position="397"/>
    </location>
</feature>
<dbReference type="RefSeq" id="WP_242165591.1">
    <property type="nucleotide sequence ID" value="NZ_JAJMLW010000003.1"/>
</dbReference>
<evidence type="ECO:0000259" key="9">
    <source>
        <dbReference type="Pfam" id="PF03600"/>
    </source>
</evidence>
<name>A0ABS9WHM4_9ACTN</name>
<accession>A0ABS9WHM4</accession>
<gene>
    <name evidence="10" type="ORF">LPT13_08470</name>
</gene>
<feature type="transmembrane region" description="Helical" evidence="8">
    <location>
        <begin position="97"/>
        <end position="116"/>
    </location>
</feature>
<dbReference type="Proteomes" id="UP001430755">
    <property type="component" value="Unassembled WGS sequence"/>
</dbReference>
<keyword evidence="11" id="KW-1185">Reference proteome</keyword>
<comment type="caution">
    <text evidence="10">The sequence shown here is derived from an EMBL/GenBank/DDBJ whole genome shotgun (WGS) entry which is preliminary data.</text>
</comment>
<sequence>MEDAKGAPRAAAGGRRAQGARGVLRRLRYLAARHAVLLVAAAAALATMAAVPPDGAYLGYLDLRTLGCLFGILAVVAALRHLGVFERAAREVVDRFATCRGAVAALVGATLLLSMVATNDMALLMMLPLAAATLLEAGWARALPVTFVLQNLAANLGGMILPFGNPQNLYLYERFAIPLGDFLATMALPFAVSVALIAACCALLVPATRKEGTVAEGEVAEAEGAVAEGDATAAEAEGTVSEAEGAAAAAGAARPAEGAAVPACAAAPPEPSSRKAVGDARTADARPAPPAPGGQAVPAILPSRRARALVCLGLLALMVASVLRLVPWPAAVAAVVAVLAVLDRRALAQVDYGLLLTFTCFFVFAGNMARIPAVVDALAPLMAGCGLWVSAGASQVISNVPAAVLLSHFTSDWAPLLVGVNVGGAGTLVASLAGLITFSHYRSVRALFARSGPAALPRTRVFLGWFTALGFAFLAVLLAASALALG</sequence>
<evidence type="ECO:0000256" key="3">
    <source>
        <dbReference type="ARBA" id="ARBA00022475"/>
    </source>
</evidence>
<dbReference type="InterPro" id="IPR004680">
    <property type="entry name" value="Cit_transptr-like_dom"/>
</dbReference>
<feature type="region of interest" description="Disordered" evidence="7">
    <location>
        <begin position="263"/>
        <end position="296"/>
    </location>
</feature>
<evidence type="ECO:0000256" key="1">
    <source>
        <dbReference type="ARBA" id="ARBA00004651"/>
    </source>
</evidence>
<keyword evidence="4 8" id="KW-0812">Transmembrane</keyword>
<evidence type="ECO:0000256" key="7">
    <source>
        <dbReference type="SAM" id="MobiDB-lite"/>
    </source>
</evidence>
<organism evidence="10 11">
    <name type="scientific">Adlercreutzia faecimuris</name>
    <dbReference type="NCBI Taxonomy" id="2897341"/>
    <lineage>
        <taxon>Bacteria</taxon>
        <taxon>Bacillati</taxon>
        <taxon>Actinomycetota</taxon>
        <taxon>Coriobacteriia</taxon>
        <taxon>Eggerthellales</taxon>
        <taxon>Eggerthellaceae</taxon>
        <taxon>Adlercreutzia</taxon>
    </lineage>
</organism>
<feature type="transmembrane region" description="Helical" evidence="8">
    <location>
        <begin position="30"/>
        <end position="51"/>
    </location>
</feature>
<feature type="transmembrane region" description="Helical" evidence="8">
    <location>
        <begin position="417"/>
        <end position="441"/>
    </location>
</feature>
<evidence type="ECO:0000256" key="8">
    <source>
        <dbReference type="SAM" id="Phobius"/>
    </source>
</evidence>
<dbReference type="EMBL" id="JAJMLW010000003">
    <property type="protein sequence ID" value="MCI2242382.1"/>
    <property type="molecule type" value="Genomic_DNA"/>
</dbReference>
<reference evidence="10" key="1">
    <citation type="submission" date="2021-11" db="EMBL/GenBank/DDBJ databases">
        <title>A Novel Adlercreutzia Species, isolated from a Allomyrina dichotoma larva feces.</title>
        <authorList>
            <person name="Suh M.K."/>
        </authorList>
    </citation>
    <scope>NUCLEOTIDE SEQUENCE</scope>
    <source>
        <strain evidence="10">JBNU-10</strain>
    </source>
</reference>
<evidence type="ECO:0000256" key="6">
    <source>
        <dbReference type="ARBA" id="ARBA00023136"/>
    </source>
</evidence>
<feature type="compositionally biased region" description="Basic and acidic residues" evidence="7">
    <location>
        <begin position="272"/>
        <end position="284"/>
    </location>
</feature>
<evidence type="ECO:0000256" key="2">
    <source>
        <dbReference type="ARBA" id="ARBA00022448"/>
    </source>
</evidence>
<dbReference type="PANTHER" id="PTHR43302">
    <property type="entry name" value="TRANSPORTER ARSB-RELATED"/>
    <property type="match status" value="1"/>
</dbReference>
<keyword evidence="6 8" id="KW-0472">Membrane</keyword>
<protein>
    <submittedName>
        <fullName evidence="10">Citrate transporter</fullName>
    </submittedName>
</protein>
<keyword evidence="5 8" id="KW-1133">Transmembrane helix</keyword>
<feature type="transmembrane region" description="Helical" evidence="8">
    <location>
        <begin position="462"/>
        <end position="485"/>
    </location>
</feature>
<feature type="transmembrane region" description="Helical" evidence="8">
    <location>
        <begin position="308"/>
        <end position="326"/>
    </location>
</feature>
<feature type="transmembrane region" description="Helical" evidence="8">
    <location>
        <begin position="184"/>
        <end position="205"/>
    </location>
</feature>